<reference evidence="2 3" key="1">
    <citation type="submission" date="2017-11" db="EMBL/GenBank/DDBJ databases">
        <title>Genomic Encyclopedia of Archaeal and Bacterial Type Strains, Phase II (KMG-II): From Individual Species to Whole Genera.</title>
        <authorList>
            <person name="Goeker M."/>
        </authorList>
    </citation>
    <scope>NUCLEOTIDE SEQUENCE [LARGE SCALE GENOMIC DNA]</scope>
    <source>
        <strain evidence="2 3">DSM 22413</strain>
    </source>
</reference>
<keyword evidence="3" id="KW-1185">Reference proteome</keyword>
<evidence type="ECO:0000313" key="3">
    <source>
        <dbReference type="Proteomes" id="UP000231586"/>
    </source>
</evidence>
<organism evidence="2 3">
    <name type="scientific">Luteimicrobium subarcticum</name>
    <dbReference type="NCBI Taxonomy" id="620910"/>
    <lineage>
        <taxon>Bacteria</taxon>
        <taxon>Bacillati</taxon>
        <taxon>Actinomycetota</taxon>
        <taxon>Actinomycetes</taxon>
        <taxon>Micrococcales</taxon>
        <taxon>Luteimicrobium</taxon>
    </lineage>
</organism>
<dbReference type="AlphaFoldDB" id="A0A2M8W797"/>
<proteinExistence type="predicted"/>
<dbReference type="EMBL" id="PGTZ01000010">
    <property type="protein sequence ID" value="PJI86762.1"/>
    <property type="molecule type" value="Genomic_DNA"/>
</dbReference>
<protein>
    <submittedName>
        <fullName evidence="2">Uncharacterized protein</fullName>
    </submittedName>
</protein>
<sequence length="339" mass="34605">MERRGVASVVGILAAVGVLGTGAWWMTTSPDHVPVAAVVAPVADAQPDIMCPRPGSDLDPEPETTPAPSPTRSLVPGRVPDGFGPVAAVECVTGDDVTDAQGRWSTFETVRYEGDVQGLVDALATPDERAPVNAACNAIAEAIPDLWLVDASGRAVLVHWPRDACGLTQDVTRTALSRMTVASTTTTRRTLAEPAAAIDSGCSTGWKLMPPGRGPTVADGAPDPATVAPASGASDDGARSVCRYAVDPAQAIGEGAAVVQVGTFASGERVPGARLAAAVASSADPAPRCTRTPTSFAVIDPSDKGGAVRWVELDGCHRTWTDGSTATRASVALLALVRG</sequence>
<comment type="caution">
    <text evidence="2">The sequence shown here is derived from an EMBL/GenBank/DDBJ whole genome shotgun (WGS) entry which is preliminary data.</text>
</comment>
<name>A0A2M8W797_9MICO</name>
<dbReference type="Proteomes" id="UP000231586">
    <property type="component" value="Unassembled WGS sequence"/>
</dbReference>
<gene>
    <name evidence="2" type="ORF">CLV34_2685</name>
</gene>
<feature type="region of interest" description="Disordered" evidence="1">
    <location>
        <begin position="47"/>
        <end position="73"/>
    </location>
</feature>
<feature type="region of interest" description="Disordered" evidence="1">
    <location>
        <begin position="215"/>
        <end position="235"/>
    </location>
</feature>
<accession>A0A2M8W797</accession>
<evidence type="ECO:0000256" key="1">
    <source>
        <dbReference type="SAM" id="MobiDB-lite"/>
    </source>
</evidence>
<evidence type="ECO:0000313" key="2">
    <source>
        <dbReference type="EMBL" id="PJI86762.1"/>
    </source>
</evidence>
<dbReference type="OrthoDB" id="4457696at2"/>
<dbReference type="RefSeq" id="WP_100350783.1">
    <property type="nucleotide sequence ID" value="NZ_PGTZ01000010.1"/>
</dbReference>